<keyword evidence="10" id="KW-1185">Reference proteome</keyword>
<keyword evidence="6" id="KW-0479">Metal-binding</keyword>
<evidence type="ECO:0000256" key="4">
    <source>
        <dbReference type="ARBA" id="ARBA00023180"/>
    </source>
</evidence>
<evidence type="ECO:0000256" key="3">
    <source>
        <dbReference type="ARBA" id="ARBA00022824"/>
    </source>
</evidence>
<feature type="binding site" evidence="6">
    <location>
        <position position="467"/>
    </location>
    <ligand>
        <name>Ca(2+)</name>
        <dbReference type="ChEBI" id="CHEBI:29108"/>
    </ligand>
</feature>
<accession>A0A9C7PQ31</accession>
<evidence type="ECO:0000313" key="9">
    <source>
        <dbReference type="EMBL" id="GJQ08400.1"/>
    </source>
</evidence>
<organism evidence="9 10">
    <name type="scientific">Galdieria partita</name>
    <dbReference type="NCBI Taxonomy" id="83374"/>
    <lineage>
        <taxon>Eukaryota</taxon>
        <taxon>Rhodophyta</taxon>
        <taxon>Bangiophyceae</taxon>
        <taxon>Galdieriales</taxon>
        <taxon>Galdieriaceae</taxon>
        <taxon>Galdieria</taxon>
    </lineage>
</organism>
<feature type="active site" description="Proton donor" evidence="5">
    <location>
        <position position="124"/>
    </location>
</feature>
<dbReference type="PANTHER" id="PTHR45679:SF6">
    <property type="entry name" value="ER DEGRADATION-ENHANCING ALPHA-MANNOSIDASE-LIKE PROTEIN 2"/>
    <property type="match status" value="1"/>
</dbReference>
<dbReference type="PANTHER" id="PTHR45679">
    <property type="entry name" value="ER DEGRADATION-ENHANCING ALPHA-MANNOSIDASE-LIKE PROTEIN 2"/>
    <property type="match status" value="1"/>
</dbReference>
<keyword evidence="3" id="KW-0256">Endoplasmic reticulum</keyword>
<dbReference type="InterPro" id="IPR044674">
    <property type="entry name" value="EDEM1/2/3"/>
</dbReference>
<dbReference type="GO" id="GO:0005975">
    <property type="term" value="P:carbohydrate metabolic process"/>
    <property type="evidence" value="ECO:0007669"/>
    <property type="project" value="InterPro"/>
</dbReference>
<dbReference type="InterPro" id="IPR036026">
    <property type="entry name" value="Seven-hairpin_glycosidases"/>
</dbReference>
<dbReference type="EMBL" id="BQMJ01000002">
    <property type="protein sequence ID" value="GJQ08400.1"/>
    <property type="molecule type" value="Genomic_DNA"/>
</dbReference>
<dbReference type="SUPFAM" id="SSF48225">
    <property type="entry name" value="Seven-hairpin glycosidases"/>
    <property type="match status" value="1"/>
</dbReference>
<comment type="cofactor">
    <cofactor evidence="6">
        <name>Ca(2+)</name>
        <dbReference type="ChEBI" id="CHEBI:29108"/>
    </cofactor>
</comment>
<keyword evidence="7" id="KW-0378">Hydrolase</keyword>
<evidence type="ECO:0000256" key="8">
    <source>
        <dbReference type="SAM" id="SignalP"/>
    </source>
</evidence>
<name>A0A9C7PQ31_9RHOD</name>
<evidence type="ECO:0000256" key="7">
    <source>
        <dbReference type="RuleBase" id="RU361193"/>
    </source>
</evidence>
<sequence length="515" mass="57749">MAGLNLCFGLFLFGSIICFVSSGHSFKFMRSCDLAENERIVLRNQVKEMFRFGFESYIKAAYPRDNLLPLSCNGTDSMGGLLVTLIDNLDTLLIFEEYSLFMRYTLELESMFNIDVNRTVNIFETTIRVIGGLLSSHVLLTEASEVVGLADDFFPHYSGSLLRMAKELADRFLPAFDTPTGIPFGSIHLMNGVSSSESLIACTAGAGTLLLEFGTLSRLTGDPKYYDVAYRAMKSLFSHASSRGLLGKHIHIVNGRWLYNVTGVGGDADSFFEYLLKGFALFGNYELLKMFQSCHESIRSYLWNEPWYLDCDIEKGTAVSSVQSALSAFFPSLEVLCGNMNTASRSHKAFCSIFAKFGMLPEAFNIKKLAPVKGFGGYPLRPELFESNFYLFWATGDPALLSITRNAIWSLENLTKTSCGYSSIRDVNNHELDDMMESFFLSETCKYLLFSLTPDHWIYSGRFVLSTEAHPFLVPPAFSDGSHYKITELLKAPKCHRKSELKLVEKCGFETQDID</sequence>
<reference evidence="9" key="1">
    <citation type="journal article" date="2022" name="Proc. Natl. Acad. Sci. U.S.A.">
        <title>Life cycle and functional genomics of the unicellular red alga Galdieria for elucidating algal and plant evolution and industrial use.</title>
        <authorList>
            <person name="Hirooka S."/>
            <person name="Itabashi T."/>
            <person name="Ichinose T.M."/>
            <person name="Onuma R."/>
            <person name="Fujiwara T."/>
            <person name="Yamashita S."/>
            <person name="Jong L.W."/>
            <person name="Tomita R."/>
            <person name="Iwane A.H."/>
            <person name="Miyagishima S.Y."/>
        </authorList>
    </citation>
    <scope>NUCLEOTIDE SEQUENCE</scope>
    <source>
        <strain evidence="9">NBRC 102759</strain>
    </source>
</reference>
<feature type="active site" evidence="5">
    <location>
        <position position="269"/>
    </location>
</feature>
<evidence type="ECO:0000256" key="5">
    <source>
        <dbReference type="PIRSR" id="PIRSR601382-1"/>
    </source>
</evidence>
<keyword evidence="7" id="KW-0326">Glycosidase</keyword>
<dbReference type="PRINTS" id="PR00747">
    <property type="entry name" value="GLYHDRLASE47"/>
</dbReference>
<dbReference type="AlphaFoldDB" id="A0A9C7PQ31"/>
<dbReference type="InterPro" id="IPR012341">
    <property type="entry name" value="6hp_glycosidase-like_sf"/>
</dbReference>
<reference evidence="9" key="2">
    <citation type="submission" date="2022-01" db="EMBL/GenBank/DDBJ databases">
        <authorList>
            <person name="Hirooka S."/>
            <person name="Miyagishima S.Y."/>
        </authorList>
    </citation>
    <scope>NUCLEOTIDE SEQUENCE</scope>
    <source>
        <strain evidence="9">NBRC 102759</strain>
    </source>
</reference>
<feature type="active site" description="Proton donor" evidence="5">
    <location>
        <position position="362"/>
    </location>
</feature>
<dbReference type="GO" id="GO:1904380">
    <property type="term" value="P:endoplasmic reticulum mannose trimming"/>
    <property type="evidence" value="ECO:0007669"/>
    <property type="project" value="InterPro"/>
</dbReference>
<evidence type="ECO:0000313" key="10">
    <source>
        <dbReference type="Proteomes" id="UP001061958"/>
    </source>
</evidence>
<dbReference type="OrthoDB" id="8118055at2759"/>
<evidence type="ECO:0000256" key="1">
    <source>
        <dbReference type="ARBA" id="ARBA00004240"/>
    </source>
</evidence>
<comment type="caution">
    <text evidence="9">The sequence shown here is derived from an EMBL/GenBank/DDBJ whole genome shotgun (WGS) entry which is preliminary data.</text>
</comment>
<evidence type="ECO:0000256" key="6">
    <source>
        <dbReference type="PIRSR" id="PIRSR601382-2"/>
    </source>
</evidence>
<dbReference type="Pfam" id="PF01532">
    <property type="entry name" value="Glyco_hydro_47"/>
    <property type="match status" value="1"/>
</dbReference>
<comment type="subcellular location">
    <subcellularLocation>
        <location evidence="1">Endoplasmic reticulum</location>
    </subcellularLocation>
</comment>
<comment type="similarity">
    <text evidence="2 7">Belongs to the glycosyl hydrolase 47 family.</text>
</comment>
<dbReference type="InterPro" id="IPR001382">
    <property type="entry name" value="Glyco_hydro_47"/>
</dbReference>
<dbReference type="GO" id="GO:0044322">
    <property type="term" value="C:endoplasmic reticulum quality control compartment"/>
    <property type="evidence" value="ECO:0007669"/>
    <property type="project" value="GOC"/>
</dbReference>
<gene>
    <name evidence="9" type="ORF">GpartN1_g191.t1</name>
</gene>
<feature type="signal peptide" evidence="8">
    <location>
        <begin position="1"/>
        <end position="22"/>
    </location>
</feature>
<keyword evidence="6" id="KW-0106">Calcium</keyword>
<keyword evidence="8" id="KW-0732">Signal</keyword>
<dbReference type="Gene3D" id="1.50.10.10">
    <property type="match status" value="1"/>
</dbReference>
<evidence type="ECO:0000256" key="2">
    <source>
        <dbReference type="ARBA" id="ARBA00007658"/>
    </source>
</evidence>
<proteinExistence type="inferred from homology"/>
<feature type="chain" id="PRO_5039082441" description="alpha-1,2-Mannosidase" evidence="8">
    <location>
        <begin position="23"/>
        <end position="515"/>
    </location>
</feature>
<feature type="active site" evidence="5">
    <location>
        <position position="383"/>
    </location>
</feature>
<dbReference type="GO" id="GO:0016020">
    <property type="term" value="C:membrane"/>
    <property type="evidence" value="ECO:0007669"/>
    <property type="project" value="InterPro"/>
</dbReference>
<dbReference type="Proteomes" id="UP001061958">
    <property type="component" value="Unassembled WGS sequence"/>
</dbReference>
<keyword evidence="4" id="KW-0325">Glycoprotein</keyword>
<dbReference type="GO" id="GO:0005509">
    <property type="term" value="F:calcium ion binding"/>
    <property type="evidence" value="ECO:0007669"/>
    <property type="project" value="InterPro"/>
</dbReference>
<dbReference type="EC" id="3.2.1.-" evidence="7"/>
<dbReference type="GO" id="GO:0004571">
    <property type="term" value="F:mannosyl-oligosaccharide 1,2-alpha-mannosidase activity"/>
    <property type="evidence" value="ECO:0007669"/>
    <property type="project" value="InterPro"/>
</dbReference>
<protein>
    <recommendedName>
        <fullName evidence="7">alpha-1,2-Mannosidase</fullName>
        <ecNumber evidence="7">3.2.1.-</ecNumber>
    </recommendedName>
</protein>